<protein>
    <recommendedName>
        <fullName evidence="2">Carboxymuconolactone decarboxylase-like domain-containing protein</fullName>
    </recommendedName>
</protein>
<gene>
    <name evidence="3" type="ORF">MALV_52370</name>
</gene>
<accession>A0A6N4V2Z0</accession>
<keyword evidence="1" id="KW-0812">Transmembrane</keyword>
<evidence type="ECO:0000259" key="2">
    <source>
        <dbReference type="Pfam" id="PF02627"/>
    </source>
</evidence>
<dbReference type="SUPFAM" id="SSF69118">
    <property type="entry name" value="AhpD-like"/>
    <property type="match status" value="1"/>
</dbReference>
<dbReference type="InterPro" id="IPR004675">
    <property type="entry name" value="AhpD_core"/>
</dbReference>
<evidence type="ECO:0000256" key="1">
    <source>
        <dbReference type="SAM" id="Phobius"/>
    </source>
</evidence>
<dbReference type="KEGG" id="malv:MALV_52370"/>
<dbReference type="GO" id="GO:0051920">
    <property type="term" value="F:peroxiredoxin activity"/>
    <property type="evidence" value="ECO:0007669"/>
    <property type="project" value="InterPro"/>
</dbReference>
<dbReference type="Pfam" id="PF02627">
    <property type="entry name" value="CMD"/>
    <property type="match status" value="1"/>
</dbReference>
<dbReference type="AlphaFoldDB" id="A0A6N4V2Z0"/>
<dbReference type="NCBIfam" id="TIGR00778">
    <property type="entry name" value="ahpD_dom"/>
    <property type="match status" value="1"/>
</dbReference>
<keyword evidence="1" id="KW-0472">Membrane</keyword>
<dbReference type="RefSeq" id="WP_163669001.1">
    <property type="nucleotide sequence ID" value="NZ_AP022565.1"/>
</dbReference>
<dbReference type="EMBL" id="AP022565">
    <property type="protein sequence ID" value="BBX30112.1"/>
    <property type="molecule type" value="Genomic_DNA"/>
</dbReference>
<dbReference type="InterPro" id="IPR029032">
    <property type="entry name" value="AhpD-like"/>
</dbReference>
<organism evidence="3 4">
    <name type="scientific">Mycolicibacterium alvei</name>
    <dbReference type="NCBI Taxonomy" id="67081"/>
    <lineage>
        <taxon>Bacteria</taxon>
        <taxon>Bacillati</taxon>
        <taxon>Actinomycetota</taxon>
        <taxon>Actinomycetes</taxon>
        <taxon>Mycobacteriales</taxon>
        <taxon>Mycobacteriaceae</taxon>
        <taxon>Mycolicibacterium</taxon>
    </lineage>
</organism>
<feature type="transmembrane region" description="Helical" evidence="1">
    <location>
        <begin position="130"/>
        <end position="151"/>
    </location>
</feature>
<evidence type="ECO:0000313" key="3">
    <source>
        <dbReference type="EMBL" id="BBX30112.1"/>
    </source>
</evidence>
<sequence length="177" mass="19319">MDPAFREEVMLTVARTNGCRYCSFVHQEWAIRAGVSDEEIAQLEGTDPAHFDRARWSALVYARSLAESNFQSVPAEVLADVGKHHSRGEQRNVEAVALVMHIVNRSANTMDALASRLRGVPASESIPAEIAITAALFAVGPVIVPVLSLILRKSPLRLLREFRAFTAGDPTRNGQAA</sequence>
<proteinExistence type="predicted"/>
<dbReference type="Proteomes" id="UP000466906">
    <property type="component" value="Chromosome"/>
</dbReference>
<feature type="domain" description="Carboxymuconolactone decarboxylase-like" evidence="2">
    <location>
        <begin position="2"/>
        <end position="44"/>
    </location>
</feature>
<dbReference type="InterPro" id="IPR003779">
    <property type="entry name" value="CMD-like"/>
</dbReference>
<reference evidence="3 4" key="1">
    <citation type="journal article" date="2019" name="Emerg. Microbes Infect.">
        <title>Comprehensive subspecies identification of 175 nontuberculous mycobacteria species based on 7547 genomic profiles.</title>
        <authorList>
            <person name="Matsumoto Y."/>
            <person name="Kinjo T."/>
            <person name="Motooka D."/>
            <person name="Nabeya D."/>
            <person name="Jung N."/>
            <person name="Uechi K."/>
            <person name="Horii T."/>
            <person name="Iida T."/>
            <person name="Fujita J."/>
            <person name="Nakamura S."/>
        </authorList>
    </citation>
    <scope>NUCLEOTIDE SEQUENCE [LARGE SCALE GENOMIC DNA]</scope>
    <source>
        <strain evidence="3 4">JCM 12272</strain>
    </source>
</reference>
<dbReference type="Gene3D" id="1.20.1290.10">
    <property type="entry name" value="AhpD-like"/>
    <property type="match status" value="1"/>
</dbReference>
<keyword evidence="4" id="KW-1185">Reference proteome</keyword>
<name>A0A6N4V2Z0_9MYCO</name>
<evidence type="ECO:0000313" key="4">
    <source>
        <dbReference type="Proteomes" id="UP000466906"/>
    </source>
</evidence>
<keyword evidence="1" id="KW-1133">Transmembrane helix</keyword>